<sequence length="638" mass="67170">MFHWSICANGSFPTAVPPRHGLQSLGKVASARRMPPPANLPSLKAENKGNDPNVSLVPKDGTGWASKQEPADPKSTDALSAPQPESPQPVASQIPALTRPRTPTASEALAPPSTQAVGARSWAQGSVTHGTQGDGGKGSNLPSPFSREEFPTLQTAGDQDKAGREQATADQWYGPGPSLRPQNVTSWRDGGGRALAPTLPGEGAAEEGTGGVLVMDGAAGVPPPNSQIQGPPRNPPAGSPALPLPQPPVGPGFPPYRGIMPPFMYPPYLPFPGPYGPQGPYRYPPPGEGPAPRFVILCLDYSEQQRSQEAPTANSHSRASDSGVESRHTPPLNADGIPQPPSSKPGCAEEGSNSWGNQGAPSNYQVGSHTATGRRPGLGGPREQPSPPPGPLLRQGPYSFYRQDRPHSQGAPVGPVKPAPAQPQPGSGGPATSAQPSLLVHGAQGDDEDETWRQRRKQSSSEISAAVERARRRREEEERRMEEERRAACAEKLKRLDEKQQQQQGSSSGAGGRSNTPNLEGSSIAATAGSPSPPVSASSPNISQPASPCVDIEEPPVLAPQPGTIIGASDRRRASSNSSYDSSVGKSDKEFPVLYGSSREALTRLITQPFSTCVQMSNSVPSRLCHSHSSPYWMYLHQ</sequence>
<name>A0ABV0MG33_9TELE</name>
<dbReference type="Pfam" id="PF07001">
    <property type="entry name" value="BAT2_N"/>
    <property type="match status" value="1"/>
</dbReference>
<evidence type="ECO:0000256" key="2">
    <source>
        <dbReference type="SAM" id="MobiDB-lite"/>
    </source>
</evidence>
<evidence type="ECO:0000256" key="1">
    <source>
        <dbReference type="ARBA" id="ARBA00022553"/>
    </source>
</evidence>
<dbReference type="EMBL" id="JAHRIO010000450">
    <property type="protein sequence ID" value="MEQ2158071.1"/>
    <property type="molecule type" value="Genomic_DNA"/>
</dbReference>
<feature type="compositionally biased region" description="Low complexity" evidence="2">
    <location>
        <begin position="525"/>
        <end position="540"/>
    </location>
</feature>
<feature type="domain" description="BAT2 N-terminal" evidence="3">
    <location>
        <begin position="14"/>
        <end position="168"/>
    </location>
</feature>
<feature type="compositionally biased region" description="Pro residues" evidence="2">
    <location>
        <begin position="263"/>
        <end position="289"/>
    </location>
</feature>
<dbReference type="InterPro" id="IPR009738">
    <property type="entry name" value="BAT2_N"/>
</dbReference>
<accession>A0ABV0MG33</accession>
<dbReference type="Proteomes" id="UP001476798">
    <property type="component" value="Unassembled WGS sequence"/>
</dbReference>
<feature type="compositionally biased region" description="Polar residues" evidence="2">
    <location>
        <begin position="302"/>
        <end position="317"/>
    </location>
</feature>
<feature type="compositionally biased region" description="Low complexity" evidence="2">
    <location>
        <begin position="196"/>
        <end position="207"/>
    </location>
</feature>
<dbReference type="InterPro" id="IPR033184">
    <property type="entry name" value="PRRC2"/>
</dbReference>
<keyword evidence="1" id="KW-0597">Phosphoprotein</keyword>
<dbReference type="PANTHER" id="PTHR14038:SF5">
    <property type="entry name" value="PROTEIN PRRC2A"/>
    <property type="match status" value="1"/>
</dbReference>
<gene>
    <name evidence="4" type="ORF">GOODEAATRI_008448</name>
</gene>
<proteinExistence type="predicted"/>
<feature type="compositionally biased region" description="Basic and acidic residues" evidence="2">
    <location>
        <begin position="473"/>
        <end position="500"/>
    </location>
</feature>
<feature type="compositionally biased region" description="Pro residues" evidence="2">
    <location>
        <begin position="232"/>
        <end position="254"/>
    </location>
</feature>
<evidence type="ECO:0000259" key="3">
    <source>
        <dbReference type="Pfam" id="PF07001"/>
    </source>
</evidence>
<feature type="region of interest" description="Disordered" evidence="2">
    <location>
        <begin position="10"/>
        <end position="590"/>
    </location>
</feature>
<dbReference type="PANTHER" id="PTHR14038">
    <property type="entry name" value="BAT2 HLA-B-ASSOCIATED TRANSCRIPT 2"/>
    <property type="match status" value="1"/>
</dbReference>
<feature type="compositionally biased region" description="Polar residues" evidence="2">
    <location>
        <begin position="351"/>
        <end position="371"/>
    </location>
</feature>
<evidence type="ECO:0000313" key="5">
    <source>
        <dbReference type="Proteomes" id="UP001476798"/>
    </source>
</evidence>
<keyword evidence="5" id="KW-1185">Reference proteome</keyword>
<organism evidence="4 5">
    <name type="scientific">Goodea atripinnis</name>
    <dbReference type="NCBI Taxonomy" id="208336"/>
    <lineage>
        <taxon>Eukaryota</taxon>
        <taxon>Metazoa</taxon>
        <taxon>Chordata</taxon>
        <taxon>Craniata</taxon>
        <taxon>Vertebrata</taxon>
        <taxon>Euteleostomi</taxon>
        <taxon>Actinopterygii</taxon>
        <taxon>Neopterygii</taxon>
        <taxon>Teleostei</taxon>
        <taxon>Neoteleostei</taxon>
        <taxon>Acanthomorphata</taxon>
        <taxon>Ovalentaria</taxon>
        <taxon>Atherinomorphae</taxon>
        <taxon>Cyprinodontiformes</taxon>
        <taxon>Goodeidae</taxon>
        <taxon>Goodea</taxon>
    </lineage>
</organism>
<protein>
    <recommendedName>
        <fullName evidence="3">BAT2 N-terminal domain-containing protein</fullName>
    </recommendedName>
</protein>
<feature type="compositionally biased region" description="Low complexity" evidence="2">
    <location>
        <begin position="575"/>
        <end position="585"/>
    </location>
</feature>
<evidence type="ECO:0000313" key="4">
    <source>
        <dbReference type="EMBL" id="MEQ2158071.1"/>
    </source>
</evidence>
<comment type="caution">
    <text evidence="4">The sequence shown here is derived from an EMBL/GenBank/DDBJ whole genome shotgun (WGS) entry which is preliminary data.</text>
</comment>
<reference evidence="4 5" key="1">
    <citation type="submission" date="2021-06" db="EMBL/GenBank/DDBJ databases">
        <authorList>
            <person name="Palmer J.M."/>
        </authorList>
    </citation>
    <scope>NUCLEOTIDE SEQUENCE [LARGE SCALE GENOMIC DNA]</scope>
    <source>
        <strain evidence="4 5">GA_2019</strain>
        <tissue evidence="4">Muscle</tissue>
    </source>
</reference>